<evidence type="ECO:0000313" key="4">
    <source>
        <dbReference type="EMBL" id="SNR43115.1"/>
    </source>
</evidence>
<keyword evidence="5" id="KW-1185">Reference proteome</keyword>
<evidence type="ECO:0000259" key="3">
    <source>
        <dbReference type="SMART" id="SM00857"/>
    </source>
</evidence>
<protein>
    <submittedName>
        <fullName evidence="4">Site-specific DNA recombinase</fullName>
    </submittedName>
</protein>
<dbReference type="AlphaFoldDB" id="A0A238W955"/>
<dbReference type="CDD" id="cd00338">
    <property type="entry name" value="Ser_Recombinase"/>
    <property type="match status" value="1"/>
</dbReference>
<evidence type="ECO:0000256" key="2">
    <source>
        <dbReference type="ARBA" id="ARBA00023172"/>
    </source>
</evidence>
<keyword evidence="2" id="KW-0233">DNA recombination</keyword>
<dbReference type="GO" id="GO:0000150">
    <property type="term" value="F:DNA strand exchange activity"/>
    <property type="evidence" value="ECO:0007669"/>
    <property type="project" value="InterPro"/>
</dbReference>
<dbReference type="SMART" id="SM00857">
    <property type="entry name" value="Resolvase"/>
    <property type="match status" value="1"/>
</dbReference>
<dbReference type="SUPFAM" id="SSF53041">
    <property type="entry name" value="Resolvase-like"/>
    <property type="match status" value="1"/>
</dbReference>
<proteinExistence type="predicted"/>
<dbReference type="Proteomes" id="UP000198397">
    <property type="component" value="Unassembled WGS sequence"/>
</dbReference>
<reference evidence="4 5" key="1">
    <citation type="submission" date="2017-06" db="EMBL/GenBank/DDBJ databases">
        <authorList>
            <person name="Kim H.J."/>
            <person name="Triplett B.A."/>
        </authorList>
    </citation>
    <scope>NUCLEOTIDE SEQUENCE [LARGE SCALE GENOMIC DNA]</scope>
    <source>
        <strain evidence="4 5">DSM 8800</strain>
    </source>
</reference>
<gene>
    <name evidence="4" type="ORF">SAMN06264855_10664</name>
</gene>
<dbReference type="InterPro" id="IPR006119">
    <property type="entry name" value="Resolv_N"/>
</dbReference>
<dbReference type="PANTHER" id="PTHR30461">
    <property type="entry name" value="DNA-INVERTASE FROM LAMBDOID PROPHAGE"/>
    <property type="match status" value="1"/>
</dbReference>
<dbReference type="EMBL" id="FZNQ01000006">
    <property type="protein sequence ID" value="SNR43115.1"/>
    <property type="molecule type" value="Genomic_DNA"/>
</dbReference>
<sequence>MIAGWLDDLRARFATAAEHPGWPNILIKGRIRQALAFRIRRYISNLGQSLHRRTSIFLPLVAVITLLSQSSQTNLYEFSDSPPVTDSQKQGGEGILMYRRVSTDEQKENGRSLDSQKEELTAVLNNRADARLIEDITDEGRSGTDFNRDGIQKVGRLAQRDDVTHLLVDTIDRIGRTVPETLMFITQLRNDYDVKLLCRNKELDLKVPEDRLQAIMQATMAEFSTMTRTRSAVRSAADGFLEKRVWRAWFRHHIPLGYKPMGEWIEPIDEWKPIIKKIFKVFKQKRGYEATAREINKIFKKELQEISNLEDFVDSNKYVVASPDDNEGNEDAKNSTDTKTRVKFTPQLVDDKLTGKDIKSIVTNPVYKGSPTLRIDYLQHHPENPHHEDKQLAMISADKFDEVQEVVAQINEKYSAKRSRSETEKEYVDQFSPYIIESASPLIRLQCPSCDEMLISNGRYYLEGYTQRSYMCTNSDCEFGERRWPNKSELDMMKMLEKIGDFKDVI</sequence>
<keyword evidence="1" id="KW-0238">DNA-binding</keyword>
<accession>A0A238W955</accession>
<dbReference type="Pfam" id="PF00239">
    <property type="entry name" value="Resolvase"/>
    <property type="match status" value="1"/>
</dbReference>
<dbReference type="Gene3D" id="3.40.50.1390">
    <property type="entry name" value="Resolvase, N-terminal catalytic domain"/>
    <property type="match status" value="1"/>
</dbReference>
<name>A0A238W955_HALVU</name>
<evidence type="ECO:0000313" key="5">
    <source>
        <dbReference type="Proteomes" id="UP000198397"/>
    </source>
</evidence>
<organism evidence="4 5">
    <name type="scientific">Halorubrum vacuolatum</name>
    <name type="common">Natronobacterium vacuolatum</name>
    <dbReference type="NCBI Taxonomy" id="63740"/>
    <lineage>
        <taxon>Archaea</taxon>
        <taxon>Methanobacteriati</taxon>
        <taxon>Methanobacteriota</taxon>
        <taxon>Stenosarchaea group</taxon>
        <taxon>Halobacteria</taxon>
        <taxon>Halobacteriales</taxon>
        <taxon>Haloferacaceae</taxon>
        <taxon>Halorubrum</taxon>
    </lineage>
</organism>
<dbReference type="Gene3D" id="3.90.1750.20">
    <property type="entry name" value="Putative Large Serine Recombinase, Chain B, Domain 2"/>
    <property type="match status" value="1"/>
</dbReference>
<dbReference type="GO" id="GO:0003677">
    <property type="term" value="F:DNA binding"/>
    <property type="evidence" value="ECO:0007669"/>
    <property type="project" value="UniProtKB-KW"/>
</dbReference>
<dbReference type="InterPro" id="IPR038109">
    <property type="entry name" value="DNA_bind_recomb_sf"/>
</dbReference>
<dbReference type="InterPro" id="IPR036162">
    <property type="entry name" value="Resolvase-like_N_sf"/>
</dbReference>
<dbReference type="PANTHER" id="PTHR30461:SF2">
    <property type="entry name" value="SERINE RECOMBINASE PINE-RELATED"/>
    <property type="match status" value="1"/>
</dbReference>
<dbReference type="InterPro" id="IPR050639">
    <property type="entry name" value="SSR_resolvase"/>
</dbReference>
<evidence type="ECO:0000256" key="1">
    <source>
        <dbReference type="ARBA" id="ARBA00023125"/>
    </source>
</evidence>
<feature type="domain" description="Resolvase/invertase-type recombinase catalytic" evidence="3">
    <location>
        <begin position="95"/>
        <end position="241"/>
    </location>
</feature>